<comment type="caution">
    <text evidence="1">The sequence shown here is derived from an EMBL/GenBank/DDBJ whole genome shotgun (WGS) entry which is preliminary data.</text>
</comment>
<gene>
    <name evidence="1" type="ORF">G6011_06624</name>
</gene>
<evidence type="ECO:0000313" key="1">
    <source>
        <dbReference type="EMBL" id="KAG9189756.1"/>
    </source>
</evidence>
<dbReference type="AlphaFoldDB" id="A0AAD4FHJ9"/>
<proteinExistence type="predicted"/>
<evidence type="ECO:0000313" key="2">
    <source>
        <dbReference type="Proteomes" id="UP001199106"/>
    </source>
</evidence>
<dbReference type="Proteomes" id="UP001199106">
    <property type="component" value="Unassembled WGS sequence"/>
</dbReference>
<dbReference type="EMBL" id="JAANER010000005">
    <property type="protein sequence ID" value="KAG9189756.1"/>
    <property type="molecule type" value="Genomic_DNA"/>
</dbReference>
<organism evidence="1 2">
    <name type="scientific">Alternaria panax</name>
    <dbReference type="NCBI Taxonomy" id="48097"/>
    <lineage>
        <taxon>Eukaryota</taxon>
        <taxon>Fungi</taxon>
        <taxon>Dikarya</taxon>
        <taxon>Ascomycota</taxon>
        <taxon>Pezizomycotina</taxon>
        <taxon>Dothideomycetes</taxon>
        <taxon>Pleosporomycetidae</taxon>
        <taxon>Pleosporales</taxon>
        <taxon>Pleosporineae</taxon>
        <taxon>Pleosporaceae</taxon>
        <taxon>Alternaria</taxon>
        <taxon>Alternaria sect. Panax</taxon>
    </lineage>
</organism>
<sequence length="232" mass="26163">MSTLQVLILIIDEPHNLTMIGSTLDANAVEDQSTTNKPTVDVKYKGRPRWTWTDAVSRKIRDDNLNGTFDTEDGLLFRFATYDVHKTSMHVIDWVDSSDVGNVEAMRYLREQIDTTVSSFENLDASNNAPFNNDSECTFHLTLLGTKDFDETTNSKFAMVRKSQLLGGTGVASISAWTQRYWWEIKEIDMDGLVRQAKLKSCCPPLLLKELGLDQWPDASDDSLEGEADEDV</sequence>
<reference evidence="1" key="1">
    <citation type="submission" date="2021-07" db="EMBL/GenBank/DDBJ databases">
        <title>Genome Resource of American Ginseng Black Spot Pathogen Alternaria panax.</title>
        <authorList>
            <person name="Qiu C."/>
            <person name="Wang W."/>
            <person name="Liu Z."/>
        </authorList>
    </citation>
    <scope>NUCLEOTIDE SEQUENCE</scope>
    <source>
        <strain evidence="1">BNCC115425</strain>
    </source>
</reference>
<name>A0AAD4FHJ9_9PLEO</name>
<keyword evidence="2" id="KW-1185">Reference proteome</keyword>
<accession>A0AAD4FHJ9</accession>
<protein>
    <submittedName>
        <fullName evidence="1">Uncharacterized protein</fullName>
    </submittedName>
</protein>